<dbReference type="PANTHER" id="PTHR34984">
    <property type="entry name" value="CARBON STORAGE REGULATOR"/>
    <property type="match status" value="1"/>
</dbReference>
<dbReference type="EMBL" id="MRDE01000072">
    <property type="protein sequence ID" value="OMH23509.1"/>
    <property type="molecule type" value="Genomic_DNA"/>
</dbReference>
<keyword evidence="4" id="KW-1005">Bacterial flagellum biogenesis</keyword>
<reference evidence="6 7" key="1">
    <citation type="submission" date="2016-12" db="EMBL/GenBank/DDBJ databases">
        <title>Draft genome of Tersicoccus phoenicis 1P05MA.</title>
        <authorList>
            <person name="Nakajima Y."/>
            <person name="Yoshizawa S."/>
            <person name="Nakamura K."/>
            <person name="Ogura Y."/>
            <person name="Hayashi T."/>
            <person name="Kogure K."/>
        </authorList>
    </citation>
    <scope>NUCLEOTIDE SEQUENCE [LARGE SCALE GENOMIC DNA]</scope>
    <source>
        <strain evidence="6 7">1p05MA</strain>
    </source>
</reference>
<dbReference type="Gene3D" id="2.60.40.4380">
    <property type="entry name" value="Translational regulator CsrA"/>
    <property type="match status" value="1"/>
</dbReference>
<dbReference type="GO" id="GO:0006109">
    <property type="term" value="P:regulation of carbohydrate metabolic process"/>
    <property type="evidence" value="ECO:0007669"/>
    <property type="project" value="InterPro"/>
</dbReference>
<dbReference type="GO" id="GO:1902208">
    <property type="term" value="P:regulation of bacterial-type flagellum assembly"/>
    <property type="evidence" value="ECO:0007669"/>
    <property type="project" value="UniProtKB-UniRule"/>
</dbReference>
<dbReference type="Pfam" id="PF02599">
    <property type="entry name" value="CsrA"/>
    <property type="match status" value="1"/>
</dbReference>
<protein>
    <recommendedName>
        <fullName evidence="4">Translational regulator CsrA</fullName>
    </recommendedName>
</protein>
<evidence type="ECO:0000256" key="5">
    <source>
        <dbReference type="SAM" id="MobiDB-lite"/>
    </source>
</evidence>
<dbReference type="AlphaFoldDB" id="A0A1R1L7S8"/>
<dbReference type="InterPro" id="IPR003751">
    <property type="entry name" value="CsrA"/>
</dbReference>
<dbReference type="GO" id="GO:0006402">
    <property type="term" value="P:mRNA catabolic process"/>
    <property type="evidence" value="ECO:0007669"/>
    <property type="project" value="InterPro"/>
</dbReference>
<dbReference type="PANTHER" id="PTHR34984:SF1">
    <property type="entry name" value="CARBON STORAGE REGULATOR"/>
    <property type="match status" value="1"/>
</dbReference>
<feature type="region of interest" description="Disordered" evidence="5">
    <location>
        <begin position="60"/>
        <end position="81"/>
    </location>
</feature>
<keyword evidence="3 4" id="KW-0694">RNA-binding</keyword>
<comment type="similarity">
    <text evidence="4">Belongs to the CsrA/RsmA family.</text>
</comment>
<evidence type="ECO:0000256" key="3">
    <source>
        <dbReference type="ARBA" id="ARBA00022884"/>
    </source>
</evidence>
<keyword evidence="4" id="KW-0678">Repressor</keyword>
<proteinExistence type="inferred from homology"/>
<dbReference type="OrthoDB" id="9809061at2"/>
<evidence type="ECO:0000313" key="6">
    <source>
        <dbReference type="EMBL" id="OMH23509.1"/>
    </source>
</evidence>
<dbReference type="GO" id="GO:0005829">
    <property type="term" value="C:cytosol"/>
    <property type="evidence" value="ECO:0007669"/>
    <property type="project" value="TreeGrafter"/>
</dbReference>
<keyword evidence="2 4" id="KW-0810">Translation regulation</keyword>
<dbReference type="GO" id="GO:0045947">
    <property type="term" value="P:negative regulation of translational initiation"/>
    <property type="evidence" value="ECO:0007669"/>
    <property type="project" value="UniProtKB-UniRule"/>
</dbReference>
<gene>
    <name evidence="4" type="primary">csrA</name>
    <name evidence="6" type="ORF">BKD30_11250</name>
</gene>
<comment type="subcellular location">
    <subcellularLocation>
        <location evidence="4">Cytoplasm</location>
    </subcellularLocation>
</comment>
<dbReference type="GO" id="GO:0048027">
    <property type="term" value="F:mRNA 5'-UTR binding"/>
    <property type="evidence" value="ECO:0007669"/>
    <property type="project" value="UniProtKB-UniRule"/>
</dbReference>
<sequence>MLVLTRKPGEKIMLGEDIVITFLENRGGEGIRIGIDAPRHVQIKRHEIFTAVADANRQAAAESTDTEHTLLGQLPAVPGHG</sequence>
<evidence type="ECO:0000256" key="4">
    <source>
        <dbReference type="HAMAP-Rule" id="MF_00167"/>
    </source>
</evidence>
<comment type="function">
    <text evidence="4">A translational regulator that binds mRNA to regulate translation initiation and/or mRNA stability. Usually binds in the 5'-UTR at or near the Shine-Dalgarno sequence preventing ribosome-binding, thus repressing translation. Its main target seems to be the major flagellin gene, while its function is anatagonized by FliW.</text>
</comment>
<dbReference type="HAMAP" id="MF_00167">
    <property type="entry name" value="CsrA"/>
    <property type="match status" value="1"/>
</dbReference>
<comment type="subunit">
    <text evidence="4">Homodimer; the beta-strands of each monomer intercalate to form a hydrophobic core, while the alpha-helices form wings that extend away from the core.</text>
</comment>
<organism evidence="6 7">
    <name type="scientific">Tersicoccus phoenicis</name>
    <dbReference type="NCBI Taxonomy" id="554083"/>
    <lineage>
        <taxon>Bacteria</taxon>
        <taxon>Bacillati</taxon>
        <taxon>Actinomycetota</taxon>
        <taxon>Actinomycetes</taxon>
        <taxon>Micrococcales</taxon>
        <taxon>Micrococcaceae</taxon>
        <taxon>Tersicoccus</taxon>
    </lineage>
</organism>
<dbReference type="InterPro" id="IPR036107">
    <property type="entry name" value="CsrA_sf"/>
</dbReference>
<dbReference type="RefSeq" id="WP_076704723.1">
    <property type="nucleotide sequence ID" value="NZ_MRDE01000072.1"/>
</dbReference>
<evidence type="ECO:0000313" key="7">
    <source>
        <dbReference type="Proteomes" id="UP000187085"/>
    </source>
</evidence>
<dbReference type="STRING" id="554083.BKD30_11250"/>
<keyword evidence="1 4" id="KW-0963">Cytoplasm</keyword>
<comment type="caution">
    <text evidence="6">The sequence shown here is derived from an EMBL/GenBank/DDBJ whole genome shotgun (WGS) entry which is preliminary data.</text>
</comment>
<accession>A0A1R1L7S8</accession>
<evidence type="ECO:0000256" key="2">
    <source>
        <dbReference type="ARBA" id="ARBA00022845"/>
    </source>
</evidence>
<dbReference type="GO" id="GO:0044781">
    <property type="term" value="P:bacterial-type flagellum organization"/>
    <property type="evidence" value="ECO:0007669"/>
    <property type="project" value="UniProtKB-KW"/>
</dbReference>
<name>A0A1R1L7S8_9MICC</name>
<keyword evidence="7" id="KW-1185">Reference proteome</keyword>
<dbReference type="Proteomes" id="UP000187085">
    <property type="component" value="Unassembled WGS sequence"/>
</dbReference>
<evidence type="ECO:0000256" key="1">
    <source>
        <dbReference type="ARBA" id="ARBA00022490"/>
    </source>
</evidence>
<dbReference type="SUPFAM" id="SSF117130">
    <property type="entry name" value="CsrA-like"/>
    <property type="match status" value="1"/>
</dbReference>